<name>A0A2K3LYR4_TRIPR</name>
<evidence type="ECO:0000259" key="2">
    <source>
        <dbReference type="Pfam" id="PF20167"/>
    </source>
</evidence>
<organism evidence="3 4">
    <name type="scientific">Trifolium pratense</name>
    <name type="common">Red clover</name>
    <dbReference type="NCBI Taxonomy" id="57577"/>
    <lineage>
        <taxon>Eukaryota</taxon>
        <taxon>Viridiplantae</taxon>
        <taxon>Streptophyta</taxon>
        <taxon>Embryophyta</taxon>
        <taxon>Tracheophyta</taxon>
        <taxon>Spermatophyta</taxon>
        <taxon>Magnoliopsida</taxon>
        <taxon>eudicotyledons</taxon>
        <taxon>Gunneridae</taxon>
        <taxon>Pentapetalae</taxon>
        <taxon>rosids</taxon>
        <taxon>fabids</taxon>
        <taxon>Fabales</taxon>
        <taxon>Fabaceae</taxon>
        <taxon>Papilionoideae</taxon>
        <taxon>50 kb inversion clade</taxon>
        <taxon>NPAAA clade</taxon>
        <taxon>Hologalegina</taxon>
        <taxon>IRL clade</taxon>
        <taxon>Trifolieae</taxon>
        <taxon>Trifolium</taxon>
    </lineage>
</organism>
<comment type="caution">
    <text evidence="3">The sequence shown here is derived from an EMBL/GenBank/DDBJ whole genome shotgun (WGS) entry which is preliminary data.</text>
</comment>
<dbReference type="Proteomes" id="UP000236291">
    <property type="component" value="Unassembled WGS sequence"/>
</dbReference>
<evidence type="ECO:0000256" key="1">
    <source>
        <dbReference type="SAM" id="MobiDB-lite"/>
    </source>
</evidence>
<reference evidence="3 4" key="2">
    <citation type="journal article" date="2017" name="Front. Plant Sci.">
        <title>Gene Classification and Mining of Molecular Markers Useful in Red Clover (Trifolium pratense) Breeding.</title>
        <authorList>
            <person name="Istvanek J."/>
            <person name="Dluhosova J."/>
            <person name="Dluhos P."/>
            <person name="Patkova L."/>
            <person name="Nedelnik J."/>
            <person name="Repkova J."/>
        </authorList>
    </citation>
    <scope>NUCLEOTIDE SEQUENCE [LARGE SCALE GENOMIC DNA]</scope>
    <source>
        <strain evidence="4">cv. Tatra</strain>
        <tissue evidence="3">Young leaves</tissue>
    </source>
</reference>
<dbReference type="EMBL" id="ASHM01044648">
    <property type="protein sequence ID" value="PNX83670.1"/>
    <property type="molecule type" value="Genomic_DNA"/>
</dbReference>
<feature type="region of interest" description="Disordered" evidence="1">
    <location>
        <begin position="1"/>
        <end position="22"/>
    </location>
</feature>
<dbReference type="Pfam" id="PF20167">
    <property type="entry name" value="Transposase_32"/>
    <property type="match status" value="1"/>
</dbReference>
<dbReference type="AlphaFoldDB" id="A0A2K3LYR4"/>
<feature type="domain" description="Putative plant transposon protein" evidence="2">
    <location>
        <begin position="56"/>
        <end position="172"/>
    </location>
</feature>
<sequence length="224" mass="26187">MTKSKCGVKKPASKKEKRKGKLRKEAMWRWMHIKHKQTAPPKRAELWCDHPDCQRNYRITTEETAEAYRWMALTGRDWRYDSQGRRQCLGITNMVPAAKRWDKWLIRNFESCSQESEIIMSQCHVIYSIMRGEPIRVGEMIARSIKRMISGQDTNISHPFVITTLCRLLRVPAYKGSDVLAYLERAIGETYFKRDVREWERAVAAAAGPQSAQHQQHQPPPYIP</sequence>
<dbReference type="InterPro" id="IPR046796">
    <property type="entry name" value="Transposase_32_dom"/>
</dbReference>
<accession>A0A2K3LYR4</accession>
<proteinExistence type="predicted"/>
<evidence type="ECO:0000313" key="3">
    <source>
        <dbReference type="EMBL" id="PNX83670.1"/>
    </source>
</evidence>
<protein>
    <recommendedName>
        <fullName evidence="2">Putative plant transposon protein domain-containing protein</fullName>
    </recommendedName>
</protein>
<gene>
    <name evidence="3" type="ORF">L195_g039714</name>
</gene>
<reference evidence="3 4" key="1">
    <citation type="journal article" date="2014" name="Am. J. Bot.">
        <title>Genome assembly and annotation for red clover (Trifolium pratense; Fabaceae).</title>
        <authorList>
            <person name="Istvanek J."/>
            <person name="Jaros M."/>
            <person name="Krenek A."/>
            <person name="Repkova J."/>
        </authorList>
    </citation>
    <scope>NUCLEOTIDE SEQUENCE [LARGE SCALE GENOMIC DNA]</scope>
    <source>
        <strain evidence="4">cv. Tatra</strain>
        <tissue evidence="3">Young leaves</tissue>
    </source>
</reference>
<evidence type="ECO:0000313" key="4">
    <source>
        <dbReference type="Proteomes" id="UP000236291"/>
    </source>
</evidence>